<evidence type="ECO:0000313" key="2">
    <source>
        <dbReference type="EMBL" id="PKR84218.1"/>
    </source>
</evidence>
<dbReference type="AlphaFoldDB" id="A0A2N3LHV1"/>
<gene>
    <name evidence="2" type="ORF">CWO92_15565</name>
</gene>
<dbReference type="Proteomes" id="UP000233440">
    <property type="component" value="Unassembled WGS sequence"/>
</dbReference>
<feature type="domain" description="DinB-like" evidence="1">
    <location>
        <begin position="6"/>
        <end position="152"/>
    </location>
</feature>
<dbReference type="Gene3D" id="1.20.120.450">
    <property type="entry name" value="dinb family like domain"/>
    <property type="match status" value="1"/>
</dbReference>
<proteinExistence type="predicted"/>
<protein>
    <submittedName>
        <fullName evidence="2">DinB family protein</fullName>
    </submittedName>
</protein>
<name>A0A2N3LHV1_9BACI</name>
<accession>A0A2N3LHV1</accession>
<keyword evidence="3" id="KW-1185">Reference proteome</keyword>
<sequence>MEHNQKVREELLESVSYLSDEQLNTKPEEATWSIMQNLEHLYLMEKTIVQRMKQELKYHSEPTSEVPITVLLNRSKKVEAPDFLKPSNEFFSLKEMKKKLDSSREALINFVANTSEEDLTNRVMTHRLFGPLCLKQWVELIGYHEQRHLKQIEEVKEALQF</sequence>
<reference evidence="2 3" key="1">
    <citation type="submission" date="2017-11" db="EMBL/GenBank/DDBJ databases">
        <title>Bacillus camelliae sp. nov., isolated from pu'er tea.</title>
        <authorList>
            <person name="Niu L."/>
        </authorList>
    </citation>
    <scope>NUCLEOTIDE SEQUENCE [LARGE SCALE GENOMIC DNA]</scope>
    <source>
        <strain evidence="2 3">7578-1</strain>
    </source>
</reference>
<evidence type="ECO:0000259" key="1">
    <source>
        <dbReference type="Pfam" id="PF12867"/>
    </source>
</evidence>
<comment type="caution">
    <text evidence="2">The sequence shown here is derived from an EMBL/GenBank/DDBJ whole genome shotgun (WGS) entry which is preliminary data.</text>
</comment>
<dbReference type="Pfam" id="PF12867">
    <property type="entry name" value="DinB_2"/>
    <property type="match status" value="1"/>
</dbReference>
<dbReference type="InterPro" id="IPR034660">
    <property type="entry name" value="DinB/YfiT-like"/>
</dbReference>
<dbReference type="OrthoDB" id="5464839at2"/>
<organism evidence="2 3">
    <name type="scientific">Heyndrickxia camelliae</name>
    <dbReference type="NCBI Taxonomy" id="1707093"/>
    <lineage>
        <taxon>Bacteria</taxon>
        <taxon>Bacillati</taxon>
        <taxon>Bacillota</taxon>
        <taxon>Bacilli</taxon>
        <taxon>Bacillales</taxon>
        <taxon>Bacillaceae</taxon>
        <taxon>Heyndrickxia</taxon>
    </lineage>
</organism>
<dbReference type="RefSeq" id="WP_101355135.1">
    <property type="nucleotide sequence ID" value="NZ_PIQO01000012.1"/>
</dbReference>
<dbReference type="EMBL" id="PIQO01000012">
    <property type="protein sequence ID" value="PKR84218.1"/>
    <property type="molecule type" value="Genomic_DNA"/>
</dbReference>
<dbReference type="InterPro" id="IPR024775">
    <property type="entry name" value="DinB-like"/>
</dbReference>
<evidence type="ECO:0000313" key="3">
    <source>
        <dbReference type="Proteomes" id="UP000233440"/>
    </source>
</evidence>
<dbReference type="SUPFAM" id="SSF109854">
    <property type="entry name" value="DinB/YfiT-like putative metalloenzymes"/>
    <property type="match status" value="1"/>
</dbReference>